<dbReference type="AlphaFoldDB" id="A0A084VCT2"/>
<dbReference type="STRING" id="74873.A0A084VCT2"/>
<dbReference type="OrthoDB" id="7762740at2759"/>
<feature type="chain" id="PRO_5001783496" evidence="2">
    <location>
        <begin position="25"/>
        <end position="384"/>
    </location>
</feature>
<evidence type="ECO:0000259" key="3">
    <source>
        <dbReference type="PROSITE" id="PS51969"/>
    </source>
</evidence>
<feature type="domain" description="CBM39" evidence="3">
    <location>
        <begin position="57"/>
        <end position="157"/>
    </location>
</feature>
<keyword evidence="6" id="KW-1185">Reference proteome</keyword>
<feature type="region of interest" description="Disordered" evidence="1">
    <location>
        <begin position="164"/>
        <end position="223"/>
    </location>
</feature>
<reference evidence="4 6" key="1">
    <citation type="journal article" date="2014" name="BMC Genomics">
        <title>Genome sequence of Anopheles sinensis provides insight into genetics basis of mosquito competence for malaria parasites.</title>
        <authorList>
            <person name="Zhou D."/>
            <person name="Zhang D."/>
            <person name="Ding G."/>
            <person name="Shi L."/>
            <person name="Hou Q."/>
            <person name="Ye Y."/>
            <person name="Xu Y."/>
            <person name="Zhou H."/>
            <person name="Xiong C."/>
            <person name="Li S."/>
            <person name="Yu J."/>
            <person name="Hong S."/>
            <person name="Yu X."/>
            <person name="Zou P."/>
            <person name="Chen C."/>
            <person name="Chang X."/>
            <person name="Wang W."/>
            <person name="Lv Y."/>
            <person name="Sun Y."/>
            <person name="Ma L."/>
            <person name="Shen B."/>
            <person name="Zhu C."/>
        </authorList>
    </citation>
    <scope>NUCLEOTIDE SEQUENCE [LARGE SCALE GENOMIC DNA]</scope>
</reference>
<dbReference type="InterPro" id="IPR031756">
    <property type="entry name" value="BGBP_N"/>
</dbReference>
<keyword evidence="2" id="KW-0732">Signal</keyword>
<dbReference type="EMBL" id="KE524620">
    <property type="protein sequence ID" value="KFB35776.1"/>
    <property type="molecule type" value="Genomic_DNA"/>
</dbReference>
<dbReference type="VEuPathDB" id="VectorBase:ASIC002681"/>
<dbReference type="InterPro" id="IPR043030">
    <property type="entry name" value="BGBP_N_sf"/>
</dbReference>
<organism evidence="4">
    <name type="scientific">Anopheles sinensis</name>
    <name type="common">Mosquito</name>
    <dbReference type="NCBI Taxonomy" id="74873"/>
    <lineage>
        <taxon>Eukaryota</taxon>
        <taxon>Metazoa</taxon>
        <taxon>Ecdysozoa</taxon>
        <taxon>Arthropoda</taxon>
        <taxon>Hexapoda</taxon>
        <taxon>Insecta</taxon>
        <taxon>Pterygota</taxon>
        <taxon>Neoptera</taxon>
        <taxon>Endopterygota</taxon>
        <taxon>Diptera</taxon>
        <taxon>Nematocera</taxon>
        <taxon>Culicoidea</taxon>
        <taxon>Culicidae</taxon>
        <taxon>Anophelinae</taxon>
        <taxon>Anopheles</taxon>
    </lineage>
</organism>
<reference evidence="5" key="2">
    <citation type="submission" date="2020-05" db="UniProtKB">
        <authorList>
            <consortium name="EnsemblMetazoa"/>
        </authorList>
    </citation>
    <scope>IDENTIFICATION</scope>
</reference>
<dbReference type="EnsemblMetazoa" id="ASIC002681-RA">
    <property type="protein sequence ID" value="ASIC002681-PA"/>
    <property type="gene ID" value="ASIC002681"/>
</dbReference>
<dbReference type="Proteomes" id="UP000030765">
    <property type="component" value="Unassembled WGS sequence"/>
</dbReference>
<gene>
    <name evidence="4" type="ORF">ZHAS_00002681</name>
</gene>
<evidence type="ECO:0000313" key="4">
    <source>
        <dbReference type="EMBL" id="KFB35776.1"/>
    </source>
</evidence>
<dbReference type="Gene3D" id="2.60.40.2140">
    <property type="entry name" value="Beta-1,3-glucan-recognition protein, N-terminal domain"/>
    <property type="match status" value="1"/>
</dbReference>
<accession>A0A084VCT2</accession>
<evidence type="ECO:0000313" key="5">
    <source>
        <dbReference type="EnsemblMetazoa" id="ASIC002681-PA"/>
    </source>
</evidence>
<evidence type="ECO:0000256" key="1">
    <source>
        <dbReference type="SAM" id="MobiDB-lite"/>
    </source>
</evidence>
<dbReference type="EMBL" id="ATLV01010848">
    <property type="status" value="NOT_ANNOTATED_CDS"/>
    <property type="molecule type" value="Genomic_DNA"/>
</dbReference>
<name>A0A084VCT2_ANOSI</name>
<dbReference type="PROSITE" id="PS51969">
    <property type="entry name" value="CBM39"/>
    <property type="match status" value="1"/>
</dbReference>
<dbReference type="GO" id="GO:0030246">
    <property type="term" value="F:carbohydrate binding"/>
    <property type="evidence" value="ECO:0007669"/>
    <property type="project" value="InterPro"/>
</dbReference>
<sequence length="384" mass="42998">MFPRVNLILSLVVTLLVIVDGTVGHGFGRGYGHGGHGGRNHGHHRHGHHGRGHHHHHHNPVIISLAIYDPKGIEVYVRRPNESVEYFAVDLTVNPDGSGSPDVSMNTSEVVYGKFILTNTDVVIKQGDFLNVSWSMGFSNGNVTQGDQMLRVYSTMIRRNCSCESTNPSEFPPNSGPRVSTTRAPISSIPPWIRTTTTTEGPRYTSRPSISTEQSTAPSYTEFEGDSFDQTEIDEMDQFDCEIDPSTNLCRSNYFDVRLDRDRFDEQPQKLVAQSNREDELRVLKGIIDTLLNEPCRRGRRSNWLTLSISSSSGDSKADPMGYLRRTLGKSPKLKTLATGATRSARFDNGKILFEMETQLDKQMMLYLCKEVGLNSVKDYDNRA</sequence>
<feature type="compositionally biased region" description="Basic residues" evidence="1">
    <location>
        <begin position="36"/>
        <end position="56"/>
    </location>
</feature>
<feature type="compositionally biased region" description="Polar residues" evidence="1">
    <location>
        <begin position="208"/>
        <end position="219"/>
    </location>
</feature>
<dbReference type="Pfam" id="PF15886">
    <property type="entry name" value="CBM39"/>
    <property type="match status" value="1"/>
</dbReference>
<protein>
    <submittedName>
        <fullName evidence="4">AGAP009110-PA-like protein</fullName>
    </submittedName>
</protein>
<evidence type="ECO:0000256" key="2">
    <source>
        <dbReference type="SAM" id="SignalP"/>
    </source>
</evidence>
<dbReference type="VEuPathDB" id="VectorBase:ASIS014988"/>
<dbReference type="OMA" id="CENDTRS"/>
<feature type="region of interest" description="Disordered" evidence="1">
    <location>
        <begin position="32"/>
        <end position="56"/>
    </location>
</feature>
<proteinExistence type="predicted"/>
<feature type="compositionally biased region" description="Low complexity" evidence="1">
    <location>
        <begin position="186"/>
        <end position="207"/>
    </location>
</feature>
<feature type="signal peptide" evidence="2">
    <location>
        <begin position="1"/>
        <end position="24"/>
    </location>
</feature>
<evidence type="ECO:0000313" key="6">
    <source>
        <dbReference type="Proteomes" id="UP000030765"/>
    </source>
</evidence>